<evidence type="ECO:0000313" key="2">
    <source>
        <dbReference type="EMBL" id="RNA03280.1"/>
    </source>
</evidence>
<name>A0A3M7PW43_BRAPC</name>
<feature type="chain" id="PRO_5018054941" evidence="1">
    <location>
        <begin position="19"/>
        <end position="84"/>
    </location>
</feature>
<keyword evidence="1" id="KW-0732">Signal</keyword>
<organism evidence="2 3">
    <name type="scientific">Brachionus plicatilis</name>
    <name type="common">Marine rotifer</name>
    <name type="synonym">Brachionus muelleri</name>
    <dbReference type="NCBI Taxonomy" id="10195"/>
    <lineage>
        <taxon>Eukaryota</taxon>
        <taxon>Metazoa</taxon>
        <taxon>Spiralia</taxon>
        <taxon>Gnathifera</taxon>
        <taxon>Rotifera</taxon>
        <taxon>Eurotatoria</taxon>
        <taxon>Monogononta</taxon>
        <taxon>Pseudotrocha</taxon>
        <taxon>Ploima</taxon>
        <taxon>Brachionidae</taxon>
        <taxon>Brachionus</taxon>
    </lineage>
</organism>
<proteinExistence type="predicted"/>
<protein>
    <submittedName>
        <fullName evidence="2">Uncharacterized protein</fullName>
    </submittedName>
</protein>
<comment type="caution">
    <text evidence="2">The sequence shown here is derived from an EMBL/GenBank/DDBJ whole genome shotgun (WGS) entry which is preliminary data.</text>
</comment>
<feature type="signal peptide" evidence="1">
    <location>
        <begin position="1"/>
        <end position="18"/>
    </location>
</feature>
<gene>
    <name evidence="2" type="ORF">BpHYR1_051578</name>
</gene>
<evidence type="ECO:0000313" key="3">
    <source>
        <dbReference type="Proteomes" id="UP000276133"/>
    </source>
</evidence>
<sequence length="84" mass="9899">MFICSWSCTFTFLGLTFLISEDCSQYSIFDLMYRLIGFMLVCVGSDNVHIRRTVRISPTKNDDFMDFSTVLLRYLEFTIFYSKS</sequence>
<reference evidence="2 3" key="1">
    <citation type="journal article" date="2018" name="Sci. Rep.">
        <title>Genomic signatures of local adaptation to the degree of environmental predictability in rotifers.</title>
        <authorList>
            <person name="Franch-Gras L."/>
            <person name="Hahn C."/>
            <person name="Garcia-Roger E.M."/>
            <person name="Carmona M.J."/>
            <person name="Serra M."/>
            <person name="Gomez A."/>
        </authorList>
    </citation>
    <scope>NUCLEOTIDE SEQUENCE [LARGE SCALE GENOMIC DNA]</scope>
    <source>
        <strain evidence="2">HYR1</strain>
    </source>
</reference>
<evidence type="ECO:0000256" key="1">
    <source>
        <dbReference type="SAM" id="SignalP"/>
    </source>
</evidence>
<dbReference type="Proteomes" id="UP000276133">
    <property type="component" value="Unassembled WGS sequence"/>
</dbReference>
<dbReference type="AlphaFoldDB" id="A0A3M7PW43"/>
<accession>A0A3M7PW43</accession>
<keyword evidence="3" id="KW-1185">Reference proteome</keyword>
<dbReference type="EMBL" id="REGN01008555">
    <property type="protein sequence ID" value="RNA03280.1"/>
    <property type="molecule type" value="Genomic_DNA"/>
</dbReference>